<feature type="transmembrane region" description="Helical" evidence="2">
    <location>
        <begin position="110"/>
        <end position="130"/>
    </location>
</feature>
<feature type="transmembrane region" description="Helical" evidence="2">
    <location>
        <begin position="235"/>
        <end position="253"/>
    </location>
</feature>
<reference evidence="3 4" key="1">
    <citation type="submission" date="2014-06" db="EMBL/GenBank/DDBJ databases">
        <title>Evolutionary Origins and Diversification of the Mycorrhizal Mutualists.</title>
        <authorList>
            <consortium name="DOE Joint Genome Institute"/>
            <consortium name="Mycorrhizal Genomics Consortium"/>
            <person name="Kohler A."/>
            <person name="Kuo A."/>
            <person name="Nagy L.G."/>
            <person name="Floudas D."/>
            <person name="Copeland A."/>
            <person name="Barry K.W."/>
            <person name="Cichocki N."/>
            <person name="Veneault-Fourrey C."/>
            <person name="LaButti K."/>
            <person name="Lindquist E.A."/>
            <person name="Lipzen A."/>
            <person name="Lundell T."/>
            <person name="Morin E."/>
            <person name="Murat C."/>
            <person name="Riley R."/>
            <person name="Ohm R."/>
            <person name="Sun H."/>
            <person name="Tunlid A."/>
            <person name="Henrissat B."/>
            <person name="Grigoriev I.V."/>
            <person name="Hibbett D.S."/>
            <person name="Martin F."/>
        </authorList>
    </citation>
    <scope>NUCLEOTIDE SEQUENCE [LARGE SCALE GENOMIC DNA]</scope>
    <source>
        <strain evidence="3 4">SS14</strain>
    </source>
</reference>
<dbReference type="OrthoDB" id="2744793at2759"/>
<dbReference type="AlphaFoldDB" id="A0A0C9V284"/>
<dbReference type="EMBL" id="KN837139">
    <property type="protein sequence ID" value="KIJ41129.1"/>
    <property type="molecule type" value="Genomic_DNA"/>
</dbReference>
<dbReference type="Proteomes" id="UP000054279">
    <property type="component" value="Unassembled WGS sequence"/>
</dbReference>
<evidence type="ECO:0000313" key="3">
    <source>
        <dbReference type="EMBL" id="KIJ41129.1"/>
    </source>
</evidence>
<keyword evidence="2" id="KW-0812">Transmembrane</keyword>
<feature type="transmembrane region" description="Helical" evidence="2">
    <location>
        <begin position="56"/>
        <end position="75"/>
    </location>
</feature>
<proteinExistence type="predicted"/>
<keyword evidence="2" id="KW-1133">Transmembrane helix</keyword>
<feature type="transmembrane region" description="Helical" evidence="2">
    <location>
        <begin position="142"/>
        <end position="160"/>
    </location>
</feature>
<keyword evidence="4" id="KW-1185">Reference proteome</keyword>
<gene>
    <name evidence="3" type="ORF">M422DRAFT_68402</name>
</gene>
<accession>A0A0C9V284</accession>
<feature type="transmembrane region" description="Helical" evidence="2">
    <location>
        <begin position="193"/>
        <end position="214"/>
    </location>
</feature>
<sequence>MSNEADTLHTIGVDFIFKVVRIAVETVCYGVYILLFSLSTSILWQRIIVKKSVAARILLFVTLFMFMACTLFLALDIIDIIRRLQIILLDNPTMSFQDKLTHANFALVKYVWTGELLFIFMLVFGDSIVVWRTWALYRGSEYYLILPVLTWTGSAVAAFFELGCDIHAKFSLENKDPSAGSIGPDSCARADTISFSLSYATNIICTLLIGFKIWQYRRSMRDFLESARRKTQVEKILILLVESGVIYLGIYTFQALPIYGQSFNSRSLVAVEAVNAIVQQAIGMYPTAIVVLVELQKSLWNTEEVAREITTIQFTRNPQSHRRTDIETGTTAQHPSIVGEVCEGDTSKNVPKSPAHLDTSVAI</sequence>
<evidence type="ECO:0000256" key="1">
    <source>
        <dbReference type="SAM" id="MobiDB-lite"/>
    </source>
</evidence>
<protein>
    <recommendedName>
        <fullName evidence="5">G-protein coupled receptors family 1 profile domain-containing protein</fullName>
    </recommendedName>
</protein>
<feature type="transmembrane region" description="Helical" evidence="2">
    <location>
        <begin position="20"/>
        <end position="44"/>
    </location>
</feature>
<evidence type="ECO:0000256" key="2">
    <source>
        <dbReference type="SAM" id="Phobius"/>
    </source>
</evidence>
<evidence type="ECO:0000313" key="4">
    <source>
        <dbReference type="Proteomes" id="UP000054279"/>
    </source>
</evidence>
<feature type="region of interest" description="Disordered" evidence="1">
    <location>
        <begin position="320"/>
        <end position="363"/>
    </location>
</feature>
<dbReference type="HOGENOM" id="CLU_044614_9_3_1"/>
<name>A0A0C9V284_SPHS4</name>
<keyword evidence="2" id="KW-0472">Membrane</keyword>
<organism evidence="3 4">
    <name type="scientific">Sphaerobolus stellatus (strain SS14)</name>
    <dbReference type="NCBI Taxonomy" id="990650"/>
    <lineage>
        <taxon>Eukaryota</taxon>
        <taxon>Fungi</taxon>
        <taxon>Dikarya</taxon>
        <taxon>Basidiomycota</taxon>
        <taxon>Agaricomycotina</taxon>
        <taxon>Agaricomycetes</taxon>
        <taxon>Phallomycetidae</taxon>
        <taxon>Geastrales</taxon>
        <taxon>Sphaerobolaceae</taxon>
        <taxon>Sphaerobolus</taxon>
    </lineage>
</organism>
<evidence type="ECO:0008006" key="5">
    <source>
        <dbReference type="Google" id="ProtNLM"/>
    </source>
</evidence>